<reference evidence="3 4" key="1">
    <citation type="submission" date="2015-01" db="EMBL/GenBank/DDBJ databases">
        <title>The Genome Sequence of Capronia semiimmersa CBS27337.</title>
        <authorList>
            <consortium name="The Broad Institute Genomics Platform"/>
            <person name="Cuomo C."/>
            <person name="de Hoog S."/>
            <person name="Gorbushina A."/>
            <person name="Stielow B."/>
            <person name="Teixiera M."/>
            <person name="Abouelleil A."/>
            <person name="Chapman S.B."/>
            <person name="Priest M."/>
            <person name="Young S.K."/>
            <person name="Wortman J."/>
            <person name="Nusbaum C."/>
            <person name="Birren B."/>
        </authorList>
    </citation>
    <scope>NUCLEOTIDE SEQUENCE [LARGE SCALE GENOMIC DNA]</scope>
    <source>
        <strain evidence="3 4">CBS 27337</strain>
    </source>
</reference>
<dbReference type="Pfam" id="PF13424">
    <property type="entry name" value="TPR_12"/>
    <property type="match status" value="1"/>
</dbReference>
<dbReference type="InterPro" id="IPR011990">
    <property type="entry name" value="TPR-like_helical_dom_sf"/>
</dbReference>
<evidence type="ECO:0000259" key="2">
    <source>
        <dbReference type="Pfam" id="PF06985"/>
    </source>
</evidence>
<dbReference type="STRING" id="5601.A0A0D2FN05"/>
<evidence type="ECO:0000313" key="4">
    <source>
        <dbReference type="Proteomes" id="UP000054266"/>
    </source>
</evidence>
<gene>
    <name evidence="3" type="ORF">PV04_05453</name>
</gene>
<dbReference type="PROSITE" id="PS50005">
    <property type="entry name" value="TPR"/>
    <property type="match status" value="1"/>
</dbReference>
<dbReference type="HOGENOM" id="CLU_339469_0_0_1"/>
<keyword evidence="1" id="KW-0802">TPR repeat</keyword>
<name>A0A0D2FN05_9EURO</name>
<evidence type="ECO:0000256" key="1">
    <source>
        <dbReference type="PROSITE-ProRule" id="PRU00339"/>
    </source>
</evidence>
<organism evidence="3 4">
    <name type="scientific">Phialophora macrospora</name>
    <dbReference type="NCBI Taxonomy" id="1851006"/>
    <lineage>
        <taxon>Eukaryota</taxon>
        <taxon>Fungi</taxon>
        <taxon>Dikarya</taxon>
        <taxon>Ascomycota</taxon>
        <taxon>Pezizomycotina</taxon>
        <taxon>Eurotiomycetes</taxon>
        <taxon>Chaetothyriomycetidae</taxon>
        <taxon>Chaetothyriales</taxon>
        <taxon>Herpotrichiellaceae</taxon>
        <taxon>Phialophora</taxon>
    </lineage>
</organism>
<dbReference type="Pfam" id="PF06985">
    <property type="entry name" value="HET"/>
    <property type="match status" value="1"/>
</dbReference>
<protein>
    <recommendedName>
        <fullName evidence="2">Heterokaryon incompatibility domain-containing protein</fullName>
    </recommendedName>
</protein>
<feature type="domain" description="Heterokaryon incompatibility" evidence="2">
    <location>
        <begin position="29"/>
        <end position="139"/>
    </location>
</feature>
<dbReference type="InterPro" id="IPR010730">
    <property type="entry name" value="HET"/>
</dbReference>
<sequence length="837" mass="95737">MIRLLTHDDKGNLCFAEFPEGPDVEIPPYAILSHTWLDKAVKAEESKEVWFEDVINFGRDVENKPDYAKIKLENKPGYAKIKFIMKQAGKDDLDYCWVDTCCINKTVTDEQAEALHSMFKWYRNSTKCYVYLSDVDNTVVGDRQKRESQMRASRWFTRGWTLQELLAPEKVEFFAARETRETREARETAEKYLGDKIEFCNLIHEITKVPVKAITGEKPLTEFGVAQKFYWRAGRQTREPADQAYCLLGILDVRIPFIPGQEDTAFARLLDAVCRKDNPGPNLRQGYKLTHDPNLWPSASPVSLPGKMPYKKVSADDPLFNKTQAELEKNIELATFLTAHYHFSAAEELFILTLADAGRVSEEPQSPRLDLSPDVSFDSAAYVNFLLRRLGNVFHHQRKFPEAADHYDKALQHNAGEIDPSFLYETYNNLGIVFADMGKMDEAEKYASWAAESRKILVDKAEEELATQTEAKSMQEAEKKLEDARIVWVRSINNLAAIHQYQGELGEAKKGYNTALKVVTDAPRRWRFGLEEMQTQVNLGRLYMKEGDGKSDEDSSEGARKALEAFDAAIDAWVEKAKAEWEENANAKWVEVDYELNEQQRTHPSYLLAIEGKAKAYSRLEDPHMAEMYFGAAFGFHHVARHIQIYETAMSWAAFLININRPGNARVPLNEAKTALMANYPEYERGLQELDKLLNEIYGIITTDILRRFGSKIKEAIEPEIPPQLTHEIEAQIKDDSVNKSSSHIRGQIQQTLLDRLGDKGKQQIDEKIVDSLLDELMQARTNVDTGDLSDDEIREYIKMTTLARFPDETKQQIRQGVLDMLADDLARKIEENILRA</sequence>
<proteinExistence type="predicted"/>
<dbReference type="Proteomes" id="UP000054266">
    <property type="component" value="Unassembled WGS sequence"/>
</dbReference>
<keyword evidence="4" id="KW-1185">Reference proteome</keyword>
<accession>A0A0D2FN05</accession>
<dbReference type="SMART" id="SM00028">
    <property type="entry name" value="TPR"/>
    <property type="match status" value="3"/>
</dbReference>
<dbReference type="EMBL" id="KN846958">
    <property type="protein sequence ID" value="KIW69583.1"/>
    <property type="molecule type" value="Genomic_DNA"/>
</dbReference>
<feature type="repeat" description="TPR" evidence="1">
    <location>
        <begin position="384"/>
        <end position="417"/>
    </location>
</feature>
<dbReference type="AlphaFoldDB" id="A0A0D2FN05"/>
<dbReference type="PANTHER" id="PTHR10622">
    <property type="entry name" value="HET DOMAIN-CONTAINING PROTEIN"/>
    <property type="match status" value="1"/>
</dbReference>
<dbReference type="SUPFAM" id="SSF48452">
    <property type="entry name" value="TPR-like"/>
    <property type="match status" value="1"/>
</dbReference>
<dbReference type="PANTHER" id="PTHR10622:SF13">
    <property type="entry name" value="NACHT DOMAIN-CONTAINING PROTEIN"/>
    <property type="match status" value="1"/>
</dbReference>
<dbReference type="InterPro" id="IPR019734">
    <property type="entry name" value="TPR_rpt"/>
</dbReference>
<evidence type="ECO:0000313" key="3">
    <source>
        <dbReference type="EMBL" id="KIW69583.1"/>
    </source>
</evidence>
<dbReference type="Gene3D" id="1.25.40.10">
    <property type="entry name" value="Tetratricopeptide repeat domain"/>
    <property type="match status" value="2"/>
</dbReference>